<accession>A0ABT6BAP6</accession>
<evidence type="ECO:0000313" key="1">
    <source>
        <dbReference type="EMBL" id="MDF4025190.1"/>
    </source>
</evidence>
<keyword evidence="2" id="KW-1185">Reference proteome</keyword>
<protein>
    <submittedName>
        <fullName evidence="1">Uncharacterized protein</fullName>
    </submittedName>
</protein>
<reference evidence="1 2" key="1">
    <citation type="journal article" date="2024" name="Curr. Microbiol.">
        <title>Luteibacter sahnii sp. nov., A Novel Yellow-Colored Xanthomonadin Pigment Producing Probiotic Bacterium from Healthy Rice Seed Microbiome.</title>
        <authorList>
            <person name="Jaiswal G."/>
            <person name="Rana R."/>
            <person name="Nayak P.K."/>
            <person name="Chouhan R."/>
            <person name="Gandhi S.G."/>
            <person name="Patel H.K."/>
            <person name="Patil P.B."/>
        </authorList>
    </citation>
    <scope>NUCLEOTIDE SEQUENCE [LARGE SCALE GENOMIC DNA]</scope>
    <source>
        <strain evidence="1 2">PPL201</strain>
    </source>
</reference>
<organism evidence="1 2">
    <name type="scientific">Luteibacter sahnii</name>
    <dbReference type="NCBI Taxonomy" id="3021977"/>
    <lineage>
        <taxon>Bacteria</taxon>
        <taxon>Pseudomonadati</taxon>
        <taxon>Pseudomonadota</taxon>
        <taxon>Gammaproteobacteria</taxon>
        <taxon>Lysobacterales</taxon>
        <taxon>Rhodanobacteraceae</taxon>
        <taxon>Luteibacter</taxon>
    </lineage>
</organism>
<comment type="caution">
    <text evidence="1">The sequence shown here is derived from an EMBL/GenBank/DDBJ whole genome shotgun (WGS) entry which is preliminary data.</text>
</comment>
<dbReference type="Proteomes" id="UP001528850">
    <property type="component" value="Unassembled WGS sequence"/>
</dbReference>
<dbReference type="EMBL" id="JARJJS010000002">
    <property type="protein sequence ID" value="MDF4025190.1"/>
    <property type="molecule type" value="Genomic_DNA"/>
</dbReference>
<name>A0ABT6BAP6_9GAMM</name>
<proteinExistence type="predicted"/>
<dbReference type="RefSeq" id="WP_320549698.1">
    <property type="nucleotide sequence ID" value="NZ_JAQLOK010000001.1"/>
</dbReference>
<evidence type="ECO:0000313" key="2">
    <source>
        <dbReference type="Proteomes" id="UP001528850"/>
    </source>
</evidence>
<sequence length="47" mass="5369">MRSATHPLEPKQAAIDQTLSGEKGIRLIHFDVERDASLYLSELEMRD</sequence>
<gene>
    <name evidence="1" type="ORF">P3W24_09465</name>
</gene>